<keyword evidence="4" id="KW-1185">Reference proteome</keyword>
<feature type="region of interest" description="Disordered" evidence="2">
    <location>
        <begin position="83"/>
        <end position="111"/>
    </location>
</feature>
<sequence length="284" mass="32358">MVTMTSPKSEREASTNELETLNLLQVEMEKRATELQHIRLGLFPSADQLPKGNMDRRSITEPHQDIVIPGIPENRLKSAVERIKSREQETQNQSNSNSSMESKSNISSGSLAATNYHDNTVMISSGDNFREKTSTHRDVMINKPTNRYFPFDEARSVSIRQSGSFPNLDEWKEHDRSLMSFRSLPVISNPTLDFIPSSSDQLEEEAAAGRVLLDSLANENKLEERLALSELQVKALKTEIGQLEENHMKKEDKHQGTIQVLLQRIEKYRRENNERLMLGSLPHC</sequence>
<dbReference type="EMBL" id="MRZV01001229">
    <property type="protein sequence ID" value="PIK39532.1"/>
    <property type="molecule type" value="Genomic_DNA"/>
</dbReference>
<accession>A0A2G8JUV5</accession>
<feature type="compositionally biased region" description="Low complexity" evidence="2">
    <location>
        <begin position="90"/>
        <end position="110"/>
    </location>
</feature>
<comment type="caution">
    <text evidence="3">The sequence shown here is derived from an EMBL/GenBank/DDBJ whole genome shotgun (WGS) entry which is preliminary data.</text>
</comment>
<feature type="coiled-coil region" evidence="1">
    <location>
        <begin position="219"/>
        <end position="271"/>
    </location>
</feature>
<protein>
    <submittedName>
        <fullName evidence="3">Uncharacterized protein</fullName>
    </submittedName>
</protein>
<name>A0A2G8JUV5_STIJA</name>
<reference evidence="3 4" key="1">
    <citation type="journal article" date="2017" name="PLoS Biol.">
        <title>The sea cucumber genome provides insights into morphological evolution and visceral regeneration.</title>
        <authorList>
            <person name="Zhang X."/>
            <person name="Sun L."/>
            <person name="Yuan J."/>
            <person name="Sun Y."/>
            <person name="Gao Y."/>
            <person name="Zhang L."/>
            <person name="Li S."/>
            <person name="Dai H."/>
            <person name="Hamel J.F."/>
            <person name="Liu C."/>
            <person name="Yu Y."/>
            <person name="Liu S."/>
            <person name="Lin W."/>
            <person name="Guo K."/>
            <person name="Jin S."/>
            <person name="Xu P."/>
            <person name="Storey K.B."/>
            <person name="Huan P."/>
            <person name="Zhang T."/>
            <person name="Zhou Y."/>
            <person name="Zhang J."/>
            <person name="Lin C."/>
            <person name="Li X."/>
            <person name="Xing L."/>
            <person name="Huo D."/>
            <person name="Sun M."/>
            <person name="Wang L."/>
            <person name="Mercier A."/>
            <person name="Li F."/>
            <person name="Yang H."/>
            <person name="Xiang J."/>
        </authorList>
    </citation>
    <scope>NUCLEOTIDE SEQUENCE [LARGE SCALE GENOMIC DNA]</scope>
    <source>
        <strain evidence="3">Shaxun</strain>
        <tissue evidence="3">Muscle</tissue>
    </source>
</reference>
<evidence type="ECO:0000256" key="1">
    <source>
        <dbReference type="SAM" id="Coils"/>
    </source>
</evidence>
<proteinExistence type="predicted"/>
<keyword evidence="1" id="KW-0175">Coiled coil</keyword>
<dbReference type="Proteomes" id="UP000230750">
    <property type="component" value="Unassembled WGS sequence"/>
</dbReference>
<organism evidence="3 4">
    <name type="scientific">Stichopus japonicus</name>
    <name type="common">Sea cucumber</name>
    <dbReference type="NCBI Taxonomy" id="307972"/>
    <lineage>
        <taxon>Eukaryota</taxon>
        <taxon>Metazoa</taxon>
        <taxon>Echinodermata</taxon>
        <taxon>Eleutherozoa</taxon>
        <taxon>Echinozoa</taxon>
        <taxon>Holothuroidea</taxon>
        <taxon>Aspidochirotacea</taxon>
        <taxon>Aspidochirotida</taxon>
        <taxon>Stichopodidae</taxon>
        <taxon>Apostichopus</taxon>
    </lineage>
</organism>
<evidence type="ECO:0000313" key="4">
    <source>
        <dbReference type="Proteomes" id="UP000230750"/>
    </source>
</evidence>
<gene>
    <name evidence="3" type="ORF">BSL78_23629</name>
</gene>
<dbReference type="AlphaFoldDB" id="A0A2G8JUV5"/>
<evidence type="ECO:0000313" key="3">
    <source>
        <dbReference type="EMBL" id="PIK39532.1"/>
    </source>
</evidence>
<evidence type="ECO:0000256" key="2">
    <source>
        <dbReference type="SAM" id="MobiDB-lite"/>
    </source>
</evidence>